<accession>A0A517PJF3</accession>
<dbReference type="PROSITE" id="PS00829">
    <property type="entry name" value="GREAB_1"/>
    <property type="match status" value="1"/>
</dbReference>
<dbReference type="PANTHER" id="PTHR30437:SF4">
    <property type="entry name" value="TRANSCRIPTION ELONGATION FACTOR GREA"/>
    <property type="match status" value="1"/>
</dbReference>
<dbReference type="EMBL" id="CP036347">
    <property type="protein sequence ID" value="QDU01551.1"/>
    <property type="molecule type" value="Genomic_DNA"/>
</dbReference>
<dbReference type="InterPro" id="IPR028624">
    <property type="entry name" value="Tscrpt_elong_fac_GreA/B"/>
</dbReference>
<protein>
    <recommendedName>
        <fullName evidence="2 8">Transcription elongation factor GreA</fullName>
    </recommendedName>
    <alternativeName>
        <fullName evidence="7 8">Transcript cleavage factor GreA</fullName>
    </alternativeName>
</protein>
<dbReference type="AlphaFoldDB" id="A0A517W8G4"/>
<evidence type="ECO:0000256" key="4">
    <source>
        <dbReference type="ARBA" id="ARBA00023125"/>
    </source>
</evidence>
<sequence>MDRHPISQEGYDKLREEIRHLENEVLPDIAQRIADARAEGDLKENAEYHAQREAQGMTNLKISKLKSKLASCYIADKSSMPKGQVTYGSVVTVKNLDDGLDEKYEFVGPGEEDYMGEVMKILTSSPLAQGLLNKKVGDKVEVDVPSGKLHFEVLEIEDMED</sequence>
<evidence type="ECO:0000259" key="11">
    <source>
        <dbReference type="Pfam" id="PF03449"/>
    </source>
</evidence>
<dbReference type="Proteomes" id="UP000320722">
    <property type="component" value="Chromosome"/>
</dbReference>
<dbReference type="InterPro" id="IPR018151">
    <property type="entry name" value="TF_GreA/GreB_CS"/>
</dbReference>
<dbReference type="Gene3D" id="3.10.50.30">
    <property type="entry name" value="Transcription elongation factor, GreA/GreB, C-terminal domain"/>
    <property type="match status" value="1"/>
</dbReference>
<dbReference type="SUPFAM" id="SSF46557">
    <property type="entry name" value="GreA transcript cleavage protein, N-terminal domain"/>
    <property type="match status" value="1"/>
</dbReference>
<name>A0A517W8G4_9PLAN</name>
<dbReference type="NCBIfam" id="TIGR01462">
    <property type="entry name" value="greA"/>
    <property type="match status" value="1"/>
</dbReference>
<keyword evidence="14" id="KW-1185">Reference proteome</keyword>
<reference evidence="14 15" key="1">
    <citation type="submission" date="2019-02" db="EMBL/GenBank/DDBJ databases">
        <title>Deep-cultivation of Planctomycetes and their phenomic and genomic characterization uncovers novel biology.</title>
        <authorList>
            <person name="Wiegand S."/>
            <person name="Jogler M."/>
            <person name="Boedeker C."/>
            <person name="Pinto D."/>
            <person name="Vollmers J."/>
            <person name="Rivas-Marin E."/>
            <person name="Kohn T."/>
            <person name="Peeters S.H."/>
            <person name="Heuer A."/>
            <person name="Rast P."/>
            <person name="Oberbeckmann S."/>
            <person name="Bunk B."/>
            <person name="Jeske O."/>
            <person name="Meyerdierks A."/>
            <person name="Storesund J.E."/>
            <person name="Kallscheuer N."/>
            <person name="Luecker S."/>
            <person name="Lage O.M."/>
            <person name="Pohl T."/>
            <person name="Merkel B.J."/>
            <person name="Hornburger P."/>
            <person name="Mueller R.-W."/>
            <person name="Bruemmer F."/>
            <person name="Labrenz M."/>
            <person name="Spormann A.M."/>
            <person name="Op den Camp H."/>
            <person name="Overmann J."/>
            <person name="Amann R."/>
            <person name="Jetten M.S.M."/>
            <person name="Mascher T."/>
            <person name="Medema M.H."/>
            <person name="Devos D.P."/>
            <person name="Kaster A.-K."/>
            <person name="Ovreas L."/>
            <person name="Rohde M."/>
            <person name="Galperin M.Y."/>
            <person name="Jogler C."/>
        </authorList>
    </citation>
    <scope>NUCLEOTIDE SEQUENCE [LARGE SCALE GENOMIC DNA]</scope>
    <source>
        <strain evidence="12 14">HG66A1</strain>
        <strain evidence="13 15">V6</strain>
    </source>
</reference>
<dbReference type="FunFam" id="1.10.287.180:FF:000001">
    <property type="entry name" value="Transcription elongation factor GreA"/>
    <property type="match status" value="1"/>
</dbReference>
<accession>A0A517W8G4</accession>
<dbReference type="GO" id="GO:0032784">
    <property type="term" value="P:regulation of DNA-templated transcription elongation"/>
    <property type="evidence" value="ECO:0007669"/>
    <property type="project" value="UniProtKB-UniRule"/>
</dbReference>
<feature type="domain" description="Transcription elongation factor GreA/GreB C-terminal" evidence="10">
    <location>
        <begin position="81"/>
        <end position="157"/>
    </location>
</feature>
<dbReference type="GO" id="GO:0003746">
    <property type="term" value="F:translation elongation factor activity"/>
    <property type="evidence" value="ECO:0007669"/>
    <property type="project" value="UniProtKB-KW"/>
</dbReference>
<dbReference type="HAMAP" id="MF_00105">
    <property type="entry name" value="GreA_GreB"/>
    <property type="match status" value="1"/>
</dbReference>
<evidence type="ECO:0000313" key="15">
    <source>
        <dbReference type="Proteomes" id="UP000320722"/>
    </source>
</evidence>
<keyword evidence="3 8" id="KW-0805">Transcription regulation</keyword>
<proteinExistence type="inferred from homology"/>
<evidence type="ECO:0000256" key="5">
    <source>
        <dbReference type="ARBA" id="ARBA00023163"/>
    </source>
</evidence>
<keyword evidence="13" id="KW-0251">Elongation factor</keyword>
<evidence type="ECO:0000313" key="12">
    <source>
        <dbReference type="EMBL" id="QDT19510.1"/>
    </source>
</evidence>
<dbReference type="Gene3D" id="1.10.287.180">
    <property type="entry name" value="Transcription elongation factor, GreA/GreB, N-terminal domain"/>
    <property type="match status" value="1"/>
</dbReference>
<dbReference type="Pfam" id="PF03449">
    <property type="entry name" value="GreA_GreB_N"/>
    <property type="match status" value="1"/>
</dbReference>
<dbReference type="GO" id="GO:0006354">
    <property type="term" value="P:DNA-templated transcription elongation"/>
    <property type="evidence" value="ECO:0007669"/>
    <property type="project" value="TreeGrafter"/>
</dbReference>
<comment type="function">
    <text evidence="6 8 9">Necessary for efficient RNA polymerase transcription elongation past template-encoded arresting sites. The arresting sites in DNA have the property of trapping a certain fraction of elongating RNA polymerases that pass through, resulting in locked ternary complexes. Cleavage of the nascent transcript by cleavage factors such as GreA or GreB allows the resumption of elongation from the new 3'terminus. GreA releases sequences of 2 to 3 nucleotides.</text>
</comment>
<feature type="domain" description="Transcription elongation factor GreA/GreB N-terminal" evidence="11">
    <location>
        <begin position="5"/>
        <end position="74"/>
    </location>
</feature>
<dbReference type="Pfam" id="PF01272">
    <property type="entry name" value="GreA_GreB"/>
    <property type="match status" value="1"/>
</dbReference>
<dbReference type="GO" id="GO:0003677">
    <property type="term" value="F:DNA binding"/>
    <property type="evidence" value="ECO:0007669"/>
    <property type="project" value="UniProtKB-UniRule"/>
</dbReference>
<dbReference type="InterPro" id="IPR006359">
    <property type="entry name" value="Tscrpt_elong_fac_GreA"/>
</dbReference>
<keyword evidence="4 8" id="KW-0238">DNA-binding</keyword>
<evidence type="ECO:0000256" key="6">
    <source>
        <dbReference type="ARBA" id="ARBA00024916"/>
    </source>
</evidence>
<evidence type="ECO:0000256" key="1">
    <source>
        <dbReference type="ARBA" id="ARBA00008213"/>
    </source>
</evidence>
<evidence type="ECO:0000313" key="13">
    <source>
        <dbReference type="EMBL" id="QDU01551.1"/>
    </source>
</evidence>
<dbReference type="SUPFAM" id="SSF54534">
    <property type="entry name" value="FKBP-like"/>
    <property type="match status" value="1"/>
</dbReference>
<dbReference type="PANTHER" id="PTHR30437">
    <property type="entry name" value="TRANSCRIPTION ELONGATION FACTOR GREA"/>
    <property type="match status" value="1"/>
</dbReference>
<dbReference type="InterPro" id="IPR001437">
    <property type="entry name" value="Tscrpt_elong_fac_GreA/B_C"/>
</dbReference>
<evidence type="ECO:0000256" key="3">
    <source>
        <dbReference type="ARBA" id="ARBA00023015"/>
    </source>
</evidence>
<dbReference type="InterPro" id="IPR036805">
    <property type="entry name" value="Tscrpt_elong_fac_GreA/B_N_sf"/>
</dbReference>
<dbReference type="PIRSF" id="PIRSF006092">
    <property type="entry name" value="GreA_GreB"/>
    <property type="match status" value="1"/>
</dbReference>
<dbReference type="GO" id="GO:0070063">
    <property type="term" value="F:RNA polymerase binding"/>
    <property type="evidence" value="ECO:0007669"/>
    <property type="project" value="InterPro"/>
</dbReference>
<gene>
    <name evidence="8 13" type="primary">greA</name>
    <name evidence="12" type="ORF">HG66A1_12750</name>
    <name evidence="13" type="ORF">V6x_12310</name>
</gene>
<keyword evidence="13" id="KW-0648">Protein biosynthesis</keyword>
<evidence type="ECO:0000256" key="7">
    <source>
        <dbReference type="ARBA" id="ARBA00030776"/>
    </source>
</evidence>
<organism evidence="13 15">
    <name type="scientific">Gimesia chilikensis</name>
    <dbReference type="NCBI Taxonomy" id="2605989"/>
    <lineage>
        <taxon>Bacteria</taxon>
        <taxon>Pseudomonadati</taxon>
        <taxon>Planctomycetota</taxon>
        <taxon>Planctomycetia</taxon>
        <taxon>Planctomycetales</taxon>
        <taxon>Planctomycetaceae</taxon>
        <taxon>Gimesia</taxon>
    </lineage>
</organism>
<keyword evidence="5 8" id="KW-0804">Transcription</keyword>
<dbReference type="InterPro" id="IPR022691">
    <property type="entry name" value="Tscrpt_elong_fac_GreA/B_N"/>
</dbReference>
<evidence type="ECO:0000256" key="2">
    <source>
        <dbReference type="ARBA" id="ARBA00013729"/>
    </source>
</evidence>
<dbReference type="InterPro" id="IPR036953">
    <property type="entry name" value="GreA/GreB_C_sf"/>
</dbReference>
<dbReference type="Proteomes" id="UP000320421">
    <property type="component" value="Chromosome"/>
</dbReference>
<evidence type="ECO:0000313" key="14">
    <source>
        <dbReference type="Proteomes" id="UP000320421"/>
    </source>
</evidence>
<evidence type="ECO:0000256" key="8">
    <source>
        <dbReference type="HAMAP-Rule" id="MF_00105"/>
    </source>
</evidence>
<evidence type="ECO:0000259" key="10">
    <source>
        <dbReference type="Pfam" id="PF01272"/>
    </source>
</evidence>
<dbReference type="EMBL" id="CP036266">
    <property type="protein sequence ID" value="QDT19510.1"/>
    <property type="molecule type" value="Genomic_DNA"/>
</dbReference>
<dbReference type="InterPro" id="IPR023459">
    <property type="entry name" value="Tscrpt_elong_fac_GreA/B_fam"/>
</dbReference>
<comment type="similarity">
    <text evidence="1 8 9">Belongs to the GreA/GreB family.</text>
</comment>
<evidence type="ECO:0000256" key="9">
    <source>
        <dbReference type="RuleBase" id="RU000556"/>
    </source>
</evidence>